<feature type="transmembrane region" description="Helical" evidence="1">
    <location>
        <begin position="23"/>
        <end position="43"/>
    </location>
</feature>
<name>A0A0A9AT21_ARUDO</name>
<accession>A0A0A9AT21</accession>
<organism evidence="2">
    <name type="scientific">Arundo donax</name>
    <name type="common">Giant reed</name>
    <name type="synonym">Donax arundinaceus</name>
    <dbReference type="NCBI Taxonomy" id="35708"/>
    <lineage>
        <taxon>Eukaryota</taxon>
        <taxon>Viridiplantae</taxon>
        <taxon>Streptophyta</taxon>
        <taxon>Embryophyta</taxon>
        <taxon>Tracheophyta</taxon>
        <taxon>Spermatophyta</taxon>
        <taxon>Magnoliopsida</taxon>
        <taxon>Liliopsida</taxon>
        <taxon>Poales</taxon>
        <taxon>Poaceae</taxon>
        <taxon>PACMAD clade</taxon>
        <taxon>Arundinoideae</taxon>
        <taxon>Arundineae</taxon>
        <taxon>Arundo</taxon>
    </lineage>
</organism>
<protein>
    <submittedName>
        <fullName evidence="2">Uncharacterized protein</fullName>
    </submittedName>
</protein>
<keyword evidence="1" id="KW-0812">Transmembrane</keyword>
<proteinExistence type="predicted"/>
<dbReference type="AlphaFoldDB" id="A0A0A9AT21"/>
<keyword evidence="1" id="KW-0472">Membrane</keyword>
<sequence>MHACLCVSVLNRKCHFGPVDLSFFPGFVDCTAYIVIVFFYPCCLS</sequence>
<keyword evidence="1" id="KW-1133">Transmembrane helix</keyword>
<reference evidence="2" key="2">
    <citation type="journal article" date="2015" name="Data Brief">
        <title>Shoot transcriptome of the giant reed, Arundo donax.</title>
        <authorList>
            <person name="Barrero R.A."/>
            <person name="Guerrero F.D."/>
            <person name="Moolhuijzen P."/>
            <person name="Goolsby J.A."/>
            <person name="Tidwell J."/>
            <person name="Bellgard S.E."/>
            <person name="Bellgard M.I."/>
        </authorList>
    </citation>
    <scope>NUCLEOTIDE SEQUENCE</scope>
    <source>
        <tissue evidence="2">Shoot tissue taken approximately 20 cm above the soil surface</tissue>
    </source>
</reference>
<evidence type="ECO:0000313" key="2">
    <source>
        <dbReference type="EMBL" id="JAD54899.1"/>
    </source>
</evidence>
<reference evidence="2" key="1">
    <citation type="submission" date="2014-09" db="EMBL/GenBank/DDBJ databases">
        <authorList>
            <person name="Magalhaes I.L.F."/>
            <person name="Oliveira U."/>
            <person name="Santos F.R."/>
            <person name="Vidigal T.H.D.A."/>
            <person name="Brescovit A.D."/>
            <person name="Santos A.J."/>
        </authorList>
    </citation>
    <scope>NUCLEOTIDE SEQUENCE</scope>
    <source>
        <tissue evidence="2">Shoot tissue taken approximately 20 cm above the soil surface</tissue>
    </source>
</reference>
<evidence type="ECO:0000256" key="1">
    <source>
        <dbReference type="SAM" id="Phobius"/>
    </source>
</evidence>
<dbReference type="EMBL" id="GBRH01242996">
    <property type="protein sequence ID" value="JAD54899.1"/>
    <property type="molecule type" value="Transcribed_RNA"/>
</dbReference>